<protein>
    <submittedName>
        <fullName evidence="2">UPF0047 domain-containing protein</fullName>
    </submittedName>
</protein>
<dbReference type="AlphaFoldDB" id="A0A545W0Z6"/>
<dbReference type="STRING" id="43265.A0A545W0Z6"/>
<proteinExistence type="predicted"/>
<organism evidence="2 3">
    <name type="scientific">Cordyceps javanica</name>
    <dbReference type="NCBI Taxonomy" id="43265"/>
    <lineage>
        <taxon>Eukaryota</taxon>
        <taxon>Fungi</taxon>
        <taxon>Dikarya</taxon>
        <taxon>Ascomycota</taxon>
        <taxon>Pezizomycotina</taxon>
        <taxon>Sordariomycetes</taxon>
        <taxon>Hypocreomycetidae</taxon>
        <taxon>Hypocreales</taxon>
        <taxon>Cordycipitaceae</taxon>
        <taxon>Cordyceps</taxon>
    </lineage>
</organism>
<keyword evidence="3" id="KW-1185">Reference proteome</keyword>
<reference evidence="2 3" key="1">
    <citation type="journal article" date="2019" name="Appl. Microbiol. Biotechnol.">
        <title>Genome sequence of Isaria javanica and comparative genome analysis insights into family S53 peptidase evolution in fungal entomopathogens.</title>
        <authorList>
            <person name="Lin R."/>
            <person name="Zhang X."/>
            <person name="Xin B."/>
            <person name="Zou M."/>
            <person name="Gao Y."/>
            <person name="Qin F."/>
            <person name="Hu Q."/>
            <person name="Xie B."/>
            <person name="Cheng X."/>
        </authorList>
    </citation>
    <scope>NUCLEOTIDE SEQUENCE [LARGE SCALE GENOMIC DNA]</scope>
    <source>
        <strain evidence="2 3">IJ1G</strain>
    </source>
</reference>
<evidence type="ECO:0000256" key="1">
    <source>
        <dbReference type="SAM" id="SignalP"/>
    </source>
</evidence>
<evidence type="ECO:0000313" key="3">
    <source>
        <dbReference type="Proteomes" id="UP000315783"/>
    </source>
</evidence>
<sequence length="289" mass="32128">MRVSVSSTIAAAACLLSLADANTTPVSDKDMNDLLNEGGVSLAMKAAPMFFFGQAMNHPPCIPTFATDKSNKQTPPADLCDWPDAGCNCRTPGVPIGNPAPSFPVYYSYQKCTDTSIRIQYSLFYQKDGFNPAKVFGHHYFENLGSDWERVLVIWKKSDDGLWRPAEIKLSQHSGYQTLEWDQIQNTFNDDTAGQKLGGPNGQKNLNHAKVYVAWAKHDHHNERNTGFNDVLSQLTNNAFRSQDWWYLPQRGDYIRADGGTEIGRLMRGMDWGDASSNPASVHDGLCQA</sequence>
<keyword evidence="1" id="KW-0732">Signal</keyword>
<feature type="chain" id="PRO_5021971216" evidence="1">
    <location>
        <begin position="22"/>
        <end position="289"/>
    </location>
</feature>
<gene>
    <name evidence="2" type="ORF">IF1G_04937</name>
</gene>
<dbReference type="OrthoDB" id="10255963at2759"/>
<dbReference type="Proteomes" id="UP000315783">
    <property type="component" value="Unassembled WGS sequence"/>
</dbReference>
<feature type="signal peptide" evidence="1">
    <location>
        <begin position="1"/>
        <end position="21"/>
    </location>
</feature>
<comment type="caution">
    <text evidence="2">The sequence shown here is derived from an EMBL/GenBank/DDBJ whole genome shotgun (WGS) entry which is preliminary data.</text>
</comment>
<dbReference type="EMBL" id="SPUK01000006">
    <property type="protein sequence ID" value="TQV96354.1"/>
    <property type="molecule type" value="Genomic_DNA"/>
</dbReference>
<name>A0A545W0Z6_9HYPO</name>
<accession>A0A545W0Z6</accession>
<evidence type="ECO:0000313" key="2">
    <source>
        <dbReference type="EMBL" id="TQV96354.1"/>
    </source>
</evidence>